<dbReference type="InterPro" id="IPR028348">
    <property type="entry name" value="FAD-binding_protein"/>
</dbReference>
<comment type="caution">
    <text evidence="5">The sequence shown here is derived from an EMBL/GenBank/DDBJ whole genome shotgun (WGS) entry which is preliminary data.</text>
</comment>
<dbReference type="InterPro" id="IPR036188">
    <property type="entry name" value="FAD/NAD-bd_sf"/>
</dbReference>
<dbReference type="InterPro" id="IPR003953">
    <property type="entry name" value="FAD-dep_OxRdtase_2_FAD-bd"/>
</dbReference>
<dbReference type="SUPFAM" id="SSF51905">
    <property type="entry name" value="FAD/NAD(P)-binding domain"/>
    <property type="match status" value="1"/>
</dbReference>
<evidence type="ECO:0000259" key="4">
    <source>
        <dbReference type="Pfam" id="PF21688"/>
    </source>
</evidence>
<dbReference type="PIRSF" id="PIRSF038984">
    <property type="entry name" value="FAD_binding_protein"/>
    <property type="match status" value="1"/>
</dbReference>
<proteinExistence type="predicted"/>
<dbReference type="Pfam" id="PF00890">
    <property type="entry name" value="FAD_binding_2"/>
    <property type="match status" value="1"/>
</dbReference>
<accession>A0A940DGM6</accession>
<protein>
    <submittedName>
        <fullName evidence="5">NAD(P)/FAD-dependent oxidoreductase</fullName>
    </submittedName>
</protein>
<keyword evidence="2" id="KW-0560">Oxidoreductase</keyword>
<dbReference type="PANTHER" id="PTHR42842:SF3">
    <property type="entry name" value="FAD_NAD(P)-BINDING OXIDOREDUCTASE FAMILY PROTEIN"/>
    <property type="match status" value="1"/>
</dbReference>
<feature type="domain" description="FAD-dependent oxidoreductase 2 FAD-binding" evidence="3">
    <location>
        <begin position="94"/>
        <end position="124"/>
    </location>
</feature>
<keyword evidence="1" id="KW-0285">Flavoprotein</keyword>
<evidence type="ECO:0000259" key="3">
    <source>
        <dbReference type="Pfam" id="PF00890"/>
    </source>
</evidence>
<gene>
    <name evidence="5" type="ORF">IAB16_03450</name>
</gene>
<dbReference type="PRINTS" id="PR00419">
    <property type="entry name" value="ADXRDTASE"/>
</dbReference>
<sequence length="518" mass="55198">MLFKVKDIRLKPGYSEEELKRAVLKRLNTYAENVETVTLLRKSIDARNKSDVRVALTVAAAVRSTKGIRAEEYVAPPSRLKDLKLFGKKSDLKIVVVGSGPAGLFAALTLAEAGLRPLVIERGGDVDERVAKVDILRKTGILDTECNVQYGEGGAGTFSDGKLNSGIDKEYFSILFGEFIAAGAPADIAYEANPHIGTDLLRSVVKNLRKRIAELGGEIRCHAKLTDIEVSDRALKGIVVNGCEKIKADIMVLAIGHSAYDTFRMLNSRGLDMAPKPFSIGVRAEHRQELISRAQYGDFAPLLPPADYKFSTHLADGRGVYTFCMCPGGEVVCSSSEEGTIVTNGMSFRARDGEFANSAVLVSVAPSDFGGGLWGGFEGRAVIERAAFAAGEGGYRAPAQYYGDLIKGKETSAEITSSYAPALTGTSLERCLPRHILDDIAEGIAVFGRKLKGFDSPDTVLIGAETRSSCPVTILRNASGEGSIGGIYPAGEGAGYAGGITSSAVDGIRAAIRIYGRL</sequence>
<dbReference type="InterPro" id="IPR049516">
    <property type="entry name" value="FAD-depend_C"/>
</dbReference>
<reference evidence="5" key="2">
    <citation type="journal article" date="2021" name="PeerJ">
        <title>Extensive microbial diversity within the chicken gut microbiome revealed by metagenomics and culture.</title>
        <authorList>
            <person name="Gilroy R."/>
            <person name="Ravi A."/>
            <person name="Getino M."/>
            <person name="Pursley I."/>
            <person name="Horton D.L."/>
            <person name="Alikhan N.F."/>
            <person name="Baker D."/>
            <person name="Gharbi K."/>
            <person name="Hall N."/>
            <person name="Watson M."/>
            <person name="Adriaenssens E.M."/>
            <person name="Foster-Nyarko E."/>
            <person name="Jarju S."/>
            <person name="Secka A."/>
            <person name="Antonio M."/>
            <person name="Oren A."/>
            <person name="Chaudhuri R.R."/>
            <person name="La Ragione R."/>
            <person name="Hildebrand F."/>
            <person name="Pallen M.J."/>
        </authorList>
    </citation>
    <scope>NUCLEOTIDE SEQUENCE</scope>
    <source>
        <strain evidence="5">517</strain>
    </source>
</reference>
<evidence type="ECO:0000256" key="1">
    <source>
        <dbReference type="ARBA" id="ARBA00022630"/>
    </source>
</evidence>
<dbReference type="EMBL" id="JADINF010000082">
    <property type="protein sequence ID" value="MBO8424054.1"/>
    <property type="molecule type" value="Genomic_DNA"/>
</dbReference>
<reference evidence="5" key="1">
    <citation type="submission" date="2020-10" db="EMBL/GenBank/DDBJ databases">
        <authorList>
            <person name="Gilroy R."/>
        </authorList>
    </citation>
    <scope>NUCLEOTIDE SEQUENCE</scope>
    <source>
        <strain evidence="5">517</strain>
    </source>
</reference>
<dbReference type="Gene3D" id="3.30.70.2700">
    <property type="match status" value="1"/>
</dbReference>
<dbReference type="Gene3D" id="3.50.50.60">
    <property type="entry name" value="FAD/NAD(P)-binding domain"/>
    <property type="match status" value="2"/>
</dbReference>
<dbReference type="Proteomes" id="UP000727857">
    <property type="component" value="Unassembled WGS sequence"/>
</dbReference>
<dbReference type="Pfam" id="PF21688">
    <property type="entry name" value="FAD-depend_C"/>
    <property type="match status" value="1"/>
</dbReference>
<name>A0A940DGM6_9FIRM</name>
<evidence type="ECO:0000313" key="5">
    <source>
        <dbReference type="EMBL" id="MBO8424054.1"/>
    </source>
</evidence>
<evidence type="ECO:0000256" key="2">
    <source>
        <dbReference type="ARBA" id="ARBA00023002"/>
    </source>
</evidence>
<evidence type="ECO:0000313" key="6">
    <source>
        <dbReference type="Proteomes" id="UP000727857"/>
    </source>
</evidence>
<dbReference type="GO" id="GO:0016491">
    <property type="term" value="F:oxidoreductase activity"/>
    <property type="evidence" value="ECO:0007669"/>
    <property type="project" value="UniProtKB-KW"/>
</dbReference>
<feature type="domain" description="FAD-dependent protein C-terminal" evidence="4">
    <location>
        <begin position="277"/>
        <end position="468"/>
    </location>
</feature>
<dbReference type="AlphaFoldDB" id="A0A940DGM6"/>
<dbReference type="PANTHER" id="PTHR42842">
    <property type="entry name" value="FAD/NAD(P)-BINDING OXIDOREDUCTASE"/>
    <property type="match status" value="1"/>
</dbReference>
<organism evidence="5 6">
    <name type="scientific">Candidatus Stercoripulliclostridium pullicola</name>
    <dbReference type="NCBI Taxonomy" id="2840953"/>
    <lineage>
        <taxon>Bacteria</taxon>
        <taxon>Bacillati</taxon>
        <taxon>Bacillota</taxon>
        <taxon>Clostridia</taxon>
        <taxon>Eubacteriales</taxon>
        <taxon>Candidatus Stercoripulliclostridium</taxon>
    </lineage>
</organism>